<reference evidence="8 9" key="1">
    <citation type="journal article" date="2015" name="Elife">
        <title>Unprecedented genomic diversity of RNA viruses in arthropods reveals the ancestry of negative-sense RNA viruses.</title>
        <authorList>
            <person name="Li C.X."/>
            <person name="Shi M."/>
            <person name="Tian J.H."/>
            <person name="Lin X.D."/>
            <person name="Kang Y.J."/>
            <person name="Chen L.J."/>
            <person name="Qin X.C."/>
            <person name="Xu J."/>
            <person name="Holmes E.C."/>
            <person name="Zhang Y.Z."/>
        </authorList>
    </citation>
    <scope>NUCLEOTIDE SEQUENCE [LARGE SCALE GENOMIC DNA]</scope>
    <source>
        <strain evidence="8 9">QN2-7</strain>
    </source>
</reference>
<evidence type="ECO:0000256" key="1">
    <source>
        <dbReference type="ARBA" id="ARBA00012494"/>
    </source>
</evidence>
<dbReference type="GO" id="GO:0039694">
    <property type="term" value="P:viral RNA genome replication"/>
    <property type="evidence" value="ECO:0007669"/>
    <property type="project" value="InterPro"/>
</dbReference>
<dbReference type="InterPro" id="IPR007099">
    <property type="entry name" value="RNA-dir_pol_NSvirus"/>
</dbReference>
<evidence type="ECO:0000256" key="6">
    <source>
        <dbReference type="ARBA" id="ARBA00031012"/>
    </source>
</evidence>
<keyword evidence="8" id="KW-0548">Nucleotidyltransferase</keyword>
<name>A0A0B5KXY6_9VIRU</name>
<dbReference type="RefSeq" id="YP_009305135.1">
    <property type="nucleotide sequence ID" value="NC_031312.1"/>
</dbReference>
<dbReference type="GeneID" id="29140380"/>
<organism evidence="8 9">
    <name type="scientific">Wuhan Mosquito Virus 2</name>
    <dbReference type="NCBI Taxonomy" id="1608127"/>
    <lineage>
        <taxon>Viruses</taxon>
        <taxon>Riboviria</taxon>
        <taxon>Orthornavirae</taxon>
        <taxon>Negarnaviricota</taxon>
        <taxon>Polyploviricotina</taxon>
        <taxon>Bunyaviricetes</taxon>
        <taxon>Elliovirales</taxon>
        <taxon>Phasmaviridae</taxon>
        <taxon>Orthophasmavirus</taxon>
        <taxon>Orthophasmavirus aedis</taxon>
    </lineage>
</organism>
<evidence type="ECO:0000259" key="7">
    <source>
        <dbReference type="PROSITE" id="PS50525"/>
    </source>
</evidence>
<dbReference type="Proteomes" id="UP000203694">
    <property type="component" value="Genome"/>
</dbReference>
<evidence type="ECO:0000256" key="3">
    <source>
        <dbReference type="ARBA" id="ARBA00022679"/>
    </source>
</evidence>
<dbReference type="GO" id="GO:0006351">
    <property type="term" value="P:DNA-templated transcription"/>
    <property type="evidence" value="ECO:0007669"/>
    <property type="project" value="InterPro"/>
</dbReference>
<evidence type="ECO:0000313" key="9">
    <source>
        <dbReference type="Proteomes" id="UP000203694"/>
    </source>
</evidence>
<gene>
    <name evidence="8" type="primary">L</name>
</gene>
<dbReference type="KEGG" id="vg:29140380"/>
<dbReference type="PROSITE" id="PS50525">
    <property type="entry name" value="RDRP_SSRNA_NEG_SEG"/>
    <property type="match status" value="1"/>
</dbReference>
<keyword evidence="9" id="KW-1185">Reference proteome</keyword>
<dbReference type="InterPro" id="IPR007322">
    <property type="entry name" value="RNA_pol_bunyavir"/>
</dbReference>
<dbReference type="EC" id="2.7.7.48" evidence="1"/>
<dbReference type="EMBL" id="KM817698">
    <property type="protein sequence ID" value="AJG39268.1"/>
    <property type="molecule type" value="Viral_cRNA"/>
</dbReference>
<dbReference type="GO" id="GO:0003968">
    <property type="term" value="F:RNA-directed RNA polymerase activity"/>
    <property type="evidence" value="ECO:0007669"/>
    <property type="project" value="UniProtKB-KW"/>
</dbReference>
<feature type="domain" description="RdRp catalytic" evidence="7">
    <location>
        <begin position="936"/>
        <end position="1109"/>
    </location>
</feature>
<keyword evidence="8" id="KW-0696">RNA-directed RNA polymerase</keyword>
<sequence length="2111" mass="242356">MDKINNLVRIERDPFIIIKANADVLAKDELSVAHAITVYENVMEARHNVWYDFIYTRKNSNWRDNGRESTFRSFCKALLDWDIKDADDHNYRPDIMLVNKRTNVILIGDITVTSNSDAAATRKHEKYSCLVKILAEKEIYTVDHHDMIIREDMTNIGQEIRRLQSKEVMPWNLDFSTHRDYCEYATDLMISVKNLCSDKRAFMLGLEEKQRKRELEGSRRNYSLLEGLLHEDIQRIELEPYIPKMSESDIISMIKVEVDRLGGTSYFKTTEQDVEDAFEDVLSKNRGRKVMPAKSTLKVIDNSHTHVPKTDLELLESYILDLASGPPGDVKNYLLDLIPSYKQVQKMIEVRDSKMTLKEAKESDDLKEARVYGRYQYKRIQGGTNLMTQNLTIECKKGSKGNRNVKKEPAVIDVDNLPFYESFITGAIKYYGSVSEKPAFLDDSWDAYNKVEEENTREEREQYRYVKSTNGAQLCNAMSGLYNRIMHMSTQQGKYDNVYIPPNGSFICIIPNDHAPVDRSNCDLPMIYITRTNINDSLTHIEYEHQYSSNEYTYYVSKLSRLNVGKIGNWNSAGERLCSSATFLLSKCKATRQAREEVVGLLTYLILDVHQKVSEYLDLLKYISFMPFAELNKLPSLITDKCDLLMKTKMDAWMFNRIRSYIKELHDVSKLEAEKPTPVVCNGMVHTDSLGITMKLPSFFNVSIRHNDPTEFIEEVSMLFTSRPKQLYGSQFLDMSITMTAQWQLDFEKEKLKYGTWATKGFGDGTFPFESQFCFSADAMYYASNDFEKHVEATSTKLESHLFSGTFSGFMHENCSLRGSTIDKTKRKNQDNMHTTSIGDCLEVYKEKEFDERGCRAISIAQDFITSGKIMEFSMSQKEQRGSGRPIATPTLGTKAALMMVEKPEATIGSFVRNNILVAGKNKLKEQHTTYKETISIGLAQGLSKVYQLTEDQTKYSENDNPYKYEIYLRTSTLLKPEIRKLQLAGLRKLYHRRHLIHRLPERVMSDPELHKQVYTDENTRSVWTEIGWPQGMLNNLSTTIHSMCDYWIAKAFKLAYPRSSIYVQGLVHSDDSWVTVCVNNKDDFLLFTLFRMVAKQLFCLKINKKKLWGGKHLGELVSNYNLNGRVHLTVSKCISNGMSNLTYHNWAIDVNNQVSVIQQVYRAGGKLGIMIMLKTILRQQVTRAYHIEGTHKRLIYELPIELGGFPNCSAFKLGVGGVNAAYDELAEQYRQGKYPEAYQIVCAAAAVTRQTVAEGNDSINREHWATDDYAEVSLPSKGELLKGVKYLLPKSSKLKHSLQTIYEVTKDYPDDGLGMIVTKPTTLAESLGHLRQNTSGTLYKLASEGFGQSKRRLAISQAQQASGKVVRIDHVGTMTMNEMFECLCHHYVVFFQGDHSGQILKHLIHSHSPDMIYPEMFEYLATMVTLKEDDIMVAQALQPDNEVIWACTQIVETAVIHKGRPETRGNVINRMPEFESKYDTISPFKDVLLHIIDRHYASIKKPTNYYDRYGTNMTCIETLKNDAENIKARFPSYFRYYPVVRACSIIMQNKYNTIKERTWVQPRIEAETMTGFLESLYGVTLREGMVYEVYSQPIRTKQTETDSSIVRSLYTAEVMNRVFPGKFIVEKVGDKTPSEALNSVDPIKLNSNDALKYGVLMMNVCGNTDYLSKIHNDDRFIYKWIKRQRFSNGKYSGDWCVKYQIGQQTGQIKFSSGRVYITTSSMMVPPILTAMRLIASRCFNKNYEFDNGWASCQLWATREMPREGYQYYLKSRSYLSTTIVSQPEEGCIALILDSTVRIQDVVIKQAPEGFTTDNALRVVSVVLKGDDGKHQEYRMASIRQDLSIPLRKSMALEPTILDGFLSEELFQQGIMEDVMLNRPIGAPMSTIRSMISRAIGTNKSRPVWNVALTLYHKKHGLAMPRLEEEVDLVEDFIVYDWVIEDRGIQDHVEFHKTTNVESLDAAYIDFENEAMLGQNKIKRSKSIMRLLCKQLWASITESNVYDFIVNIVDHPITKKVASQPNRYINELTNDEGWILGNTPNTELFSFVYGKMLDTDKFWYKVRGDKLRDIKARPCPFEGEKNIVSQYANYVAGVLEMDPPPPPEDNFVMFD</sequence>
<evidence type="ECO:0000256" key="4">
    <source>
        <dbReference type="ARBA" id="ARBA00030285"/>
    </source>
</evidence>
<accession>A0A0B5KXY6</accession>
<proteinExistence type="predicted"/>
<dbReference type="Pfam" id="PF04196">
    <property type="entry name" value="Bunya_RdRp"/>
    <property type="match status" value="1"/>
</dbReference>
<evidence type="ECO:0000313" key="8">
    <source>
        <dbReference type="EMBL" id="AJG39268.1"/>
    </source>
</evidence>
<keyword evidence="3" id="KW-0808">Transferase</keyword>
<evidence type="ECO:0000256" key="2">
    <source>
        <dbReference type="ARBA" id="ARBA00018602"/>
    </source>
</evidence>
<protein>
    <recommendedName>
        <fullName evidence="2">RNA-directed RNA polymerase L</fullName>
        <ecNumber evidence="1">2.7.7.48</ecNumber>
    </recommendedName>
    <alternativeName>
        <fullName evidence="4">Large structural protein</fullName>
    </alternativeName>
    <alternativeName>
        <fullName evidence="6">Replicase</fullName>
    </alternativeName>
    <alternativeName>
        <fullName evidence="5">Transcriptase</fullName>
    </alternativeName>
</protein>
<evidence type="ECO:0000256" key="5">
    <source>
        <dbReference type="ARBA" id="ARBA00030436"/>
    </source>
</evidence>